<dbReference type="WBParaSite" id="nRc.2.0.1.t16384-RA">
    <property type="protein sequence ID" value="nRc.2.0.1.t16384-RA"/>
    <property type="gene ID" value="nRc.2.0.1.g16384"/>
</dbReference>
<reference evidence="2" key="1">
    <citation type="submission" date="2022-11" db="UniProtKB">
        <authorList>
            <consortium name="WormBaseParasite"/>
        </authorList>
    </citation>
    <scope>IDENTIFICATION</scope>
</reference>
<accession>A0A915ISN9</accession>
<evidence type="ECO:0000313" key="2">
    <source>
        <dbReference type="WBParaSite" id="nRc.2.0.1.t16384-RA"/>
    </source>
</evidence>
<protein>
    <submittedName>
        <fullName evidence="2">Uncharacterized protein</fullName>
    </submittedName>
</protein>
<organism evidence="1 2">
    <name type="scientific">Romanomermis culicivorax</name>
    <name type="common">Nematode worm</name>
    <dbReference type="NCBI Taxonomy" id="13658"/>
    <lineage>
        <taxon>Eukaryota</taxon>
        <taxon>Metazoa</taxon>
        <taxon>Ecdysozoa</taxon>
        <taxon>Nematoda</taxon>
        <taxon>Enoplea</taxon>
        <taxon>Dorylaimia</taxon>
        <taxon>Mermithida</taxon>
        <taxon>Mermithoidea</taxon>
        <taxon>Mermithidae</taxon>
        <taxon>Romanomermis</taxon>
    </lineage>
</organism>
<dbReference type="AlphaFoldDB" id="A0A915ISN9"/>
<keyword evidence="1" id="KW-1185">Reference proteome</keyword>
<evidence type="ECO:0000313" key="1">
    <source>
        <dbReference type="Proteomes" id="UP000887565"/>
    </source>
</evidence>
<dbReference type="Proteomes" id="UP000887565">
    <property type="component" value="Unplaced"/>
</dbReference>
<proteinExistence type="predicted"/>
<sequence>MPRLLLAAKSNFPISRNRPCLAKHRTDACNLSSDKELRTRSTYINTFVFGHPTTDDQRVIDSRIDDRDGGCVAQRPFVGYRPIKTTIGDDRRGQGLGGGRSVPARYLRDYPEFNLKVYHQNGKNFLTQLNQ</sequence>
<name>A0A915ISN9_ROMCU</name>